<name>A0ABQ4EWW9_9ACTN</name>
<dbReference type="PANTHER" id="PTHR43735:SF3">
    <property type="entry name" value="FERROPTOSIS SUPPRESSOR PROTEIN 1"/>
    <property type="match status" value="1"/>
</dbReference>
<keyword evidence="7" id="KW-1185">Reference proteome</keyword>
<dbReference type="PANTHER" id="PTHR43735">
    <property type="entry name" value="APOPTOSIS-INDUCING FACTOR 1"/>
    <property type="match status" value="1"/>
</dbReference>
<keyword evidence="2" id="KW-0285">Flavoprotein</keyword>
<keyword evidence="4" id="KW-0560">Oxidoreductase</keyword>
<dbReference type="SUPFAM" id="SSF51905">
    <property type="entry name" value="FAD/NAD(P)-binding domain"/>
    <property type="match status" value="1"/>
</dbReference>
<dbReference type="Pfam" id="PF07992">
    <property type="entry name" value="Pyr_redox_2"/>
    <property type="match status" value="1"/>
</dbReference>
<keyword evidence="3" id="KW-0274">FAD</keyword>
<evidence type="ECO:0000256" key="2">
    <source>
        <dbReference type="ARBA" id="ARBA00022630"/>
    </source>
</evidence>
<dbReference type="InterPro" id="IPR036188">
    <property type="entry name" value="FAD/NAD-bd_sf"/>
</dbReference>
<comment type="caution">
    <text evidence="6">The sequence shown here is derived from an EMBL/GenBank/DDBJ whole genome shotgun (WGS) entry which is preliminary data.</text>
</comment>
<feature type="domain" description="FAD/NAD(P)-binding" evidence="5">
    <location>
        <begin position="4"/>
        <end position="289"/>
    </location>
</feature>
<reference evidence="6 7" key="1">
    <citation type="submission" date="2021-01" db="EMBL/GenBank/DDBJ databases">
        <title>Whole genome shotgun sequence of Plantactinospora mayteni NBRC 109088.</title>
        <authorList>
            <person name="Komaki H."/>
            <person name="Tamura T."/>
        </authorList>
    </citation>
    <scope>NUCLEOTIDE SEQUENCE [LARGE SCALE GENOMIC DNA]</scope>
    <source>
        <strain evidence="6 7">NBRC 109088</strain>
    </source>
</reference>
<dbReference type="Gene3D" id="3.50.50.100">
    <property type="match status" value="1"/>
</dbReference>
<accession>A0ABQ4EWW9</accession>
<protein>
    <submittedName>
        <fullName evidence="6">NADH dehydrogenase</fullName>
    </submittedName>
</protein>
<evidence type="ECO:0000259" key="5">
    <source>
        <dbReference type="Pfam" id="PF07992"/>
    </source>
</evidence>
<sequence length="362" mass="37949">MAPTVAVLGGGYGGISVAKALDDIADVVLVEPRETFVHNVAALRAAVDPDWTERIFIPYDGLLSRGRVLRDRAVRVHPTAVDLGSGRRFTADYLVLATGSTSPYPSKLDVEEAAGAAAKLRSTQAALARADRVLLLGAGPIGIEFAGEIKAVWPDKTVTVVDPAADLVSGRFPDAFRAELRAQLDELGVELLLGTSLRELPETGPGQTGGFTVTTRSGVEIDADIWFPCYGGTVDSDYLGPELRPARRPDGRLAVTAELRLPGQETVFAVGDVTAVPEMKQARAAQQHAEVVAANVRTLIEGGGTLATYRAAADSIVLPVGPKGGVGYHPEAGLLGAVPTAELKGGLFLDRYLELLGAVAAR</sequence>
<organism evidence="6 7">
    <name type="scientific">Plantactinospora mayteni</name>
    <dbReference type="NCBI Taxonomy" id="566021"/>
    <lineage>
        <taxon>Bacteria</taxon>
        <taxon>Bacillati</taxon>
        <taxon>Actinomycetota</taxon>
        <taxon>Actinomycetes</taxon>
        <taxon>Micromonosporales</taxon>
        <taxon>Micromonosporaceae</taxon>
        <taxon>Plantactinospora</taxon>
    </lineage>
</organism>
<comment type="similarity">
    <text evidence="1">Belongs to the FAD-dependent oxidoreductase family.</text>
</comment>
<evidence type="ECO:0000256" key="3">
    <source>
        <dbReference type="ARBA" id="ARBA00022827"/>
    </source>
</evidence>
<dbReference type="Proteomes" id="UP000621500">
    <property type="component" value="Unassembled WGS sequence"/>
</dbReference>
<gene>
    <name evidence="6" type="primary">ndh</name>
    <name evidence="6" type="ORF">Pma05_56820</name>
</gene>
<evidence type="ECO:0000313" key="7">
    <source>
        <dbReference type="Proteomes" id="UP000621500"/>
    </source>
</evidence>
<dbReference type="EMBL" id="BONX01000040">
    <property type="protein sequence ID" value="GIG99109.1"/>
    <property type="molecule type" value="Genomic_DNA"/>
</dbReference>
<proteinExistence type="inferred from homology"/>
<evidence type="ECO:0000313" key="6">
    <source>
        <dbReference type="EMBL" id="GIG99109.1"/>
    </source>
</evidence>
<dbReference type="PRINTS" id="PR00368">
    <property type="entry name" value="FADPNR"/>
</dbReference>
<dbReference type="RefSeq" id="WP_239313271.1">
    <property type="nucleotide sequence ID" value="NZ_BAAAZQ010000009.1"/>
</dbReference>
<evidence type="ECO:0000256" key="1">
    <source>
        <dbReference type="ARBA" id="ARBA00006442"/>
    </source>
</evidence>
<evidence type="ECO:0000256" key="4">
    <source>
        <dbReference type="ARBA" id="ARBA00023002"/>
    </source>
</evidence>
<dbReference type="InterPro" id="IPR023753">
    <property type="entry name" value="FAD/NAD-binding_dom"/>
</dbReference>